<dbReference type="EMBL" id="SOFM01000028">
    <property type="protein sequence ID" value="TFC03293.1"/>
    <property type="molecule type" value="Genomic_DNA"/>
</dbReference>
<dbReference type="PANTHER" id="PTHR36439:SF1">
    <property type="entry name" value="DUF1697 DOMAIN-CONTAINING PROTEIN"/>
    <property type="match status" value="1"/>
</dbReference>
<evidence type="ECO:0000313" key="1">
    <source>
        <dbReference type="EMBL" id="TFC03293.1"/>
    </source>
</evidence>
<reference evidence="1 2" key="1">
    <citation type="submission" date="2019-03" db="EMBL/GenBank/DDBJ databases">
        <title>Genomics of glacier-inhabiting Cryobacterium strains.</title>
        <authorList>
            <person name="Liu Q."/>
            <person name="Xin Y.-H."/>
        </authorList>
    </citation>
    <scope>NUCLEOTIDE SEQUENCE [LARGE SCALE GENOMIC DNA]</scope>
    <source>
        <strain evidence="1 2">RHLT2-21</strain>
    </source>
</reference>
<dbReference type="Pfam" id="PF08002">
    <property type="entry name" value="DUF1697"/>
    <property type="match status" value="1"/>
</dbReference>
<proteinExistence type="predicted"/>
<dbReference type="Gene3D" id="3.30.70.1280">
    <property type="entry name" value="SP0830-like domains"/>
    <property type="match status" value="1"/>
</dbReference>
<dbReference type="PANTHER" id="PTHR36439">
    <property type="entry name" value="BLL4334 PROTEIN"/>
    <property type="match status" value="1"/>
</dbReference>
<organism evidence="1 2">
    <name type="scientific">Cryobacterium mannosilyticum</name>
    <dbReference type="NCBI Taxonomy" id="1259190"/>
    <lineage>
        <taxon>Bacteria</taxon>
        <taxon>Bacillati</taxon>
        <taxon>Actinomycetota</taxon>
        <taxon>Actinomycetes</taxon>
        <taxon>Micrococcales</taxon>
        <taxon>Microbacteriaceae</taxon>
        <taxon>Cryobacterium</taxon>
    </lineage>
</organism>
<keyword evidence="2" id="KW-1185">Reference proteome</keyword>
<dbReference type="AlphaFoldDB" id="A0A4R8W9P2"/>
<dbReference type="InterPro" id="IPR012545">
    <property type="entry name" value="DUF1697"/>
</dbReference>
<gene>
    <name evidence="1" type="ORF">E3O32_10485</name>
</gene>
<evidence type="ECO:0000313" key="2">
    <source>
        <dbReference type="Proteomes" id="UP000297643"/>
    </source>
</evidence>
<name>A0A4R8W9P2_9MICO</name>
<dbReference type="PIRSF" id="PIRSF008502">
    <property type="entry name" value="UCP008502"/>
    <property type="match status" value="1"/>
</dbReference>
<sequence length="180" mass="19590">MTRFVALLRGINVNGITIAMNDLRDTFEELGHTSVRTVLASGNVLFDTDQTDAPAIKARIERALGDRFGYDAWIVLVDTGSLARVVRDYPFDPGREGWHPYVVFGSEPAVLDELASAASGLDPAIEQAAPGHGVLYWQVLRSVGITSPFSKFTGKARYRTTTTTRNLRTLDKLLAAPPAG</sequence>
<dbReference type="Proteomes" id="UP000297643">
    <property type="component" value="Unassembled WGS sequence"/>
</dbReference>
<protein>
    <submittedName>
        <fullName evidence="1">DUF1697 domain-containing protein</fullName>
    </submittedName>
</protein>
<comment type="caution">
    <text evidence="1">The sequence shown here is derived from an EMBL/GenBank/DDBJ whole genome shotgun (WGS) entry which is preliminary data.</text>
</comment>
<accession>A0A4R8W9P2</accession>
<dbReference type="SUPFAM" id="SSF160379">
    <property type="entry name" value="SP0830-like"/>
    <property type="match status" value="1"/>
</dbReference>
<dbReference type="RefSeq" id="WP_134509280.1">
    <property type="nucleotide sequence ID" value="NZ_SOFM01000028.1"/>
</dbReference>